<dbReference type="PANTHER" id="PTHR38471:SF2">
    <property type="entry name" value="FOUR HELIX BUNDLE PROTEIN"/>
    <property type="match status" value="1"/>
</dbReference>
<evidence type="ECO:0008006" key="3">
    <source>
        <dbReference type="Google" id="ProtNLM"/>
    </source>
</evidence>
<dbReference type="InterPro" id="IPR012657">
    <property type="entry name" value="23S_rRNA-intervening_sequence"/>
</dbReference>
<comment type="caution">
    <text evidence="1">The sequence shown here is derived from an EMBL/GenBank/DDBJ whole genome shotgun (WGS) entry which is preliminary data.</text>
</comment>
<dbReference type="NCBIfam" id="TIGR02436">
    <property type="entry name" value="four helix bundle protein"/>
    <property type="match status" value="1"/>
</dbReference>
<sequence>MSNQIQSTNAKYDLEERTALFGEDIIRFARLMSKDPISLPLISQVVRSATSIGANYCEADGAESKKEFKHKISICKKEAKETKHWLRMIQVANPNLKEQSRNLWKEAQELILIFSSIIRNS</sequence>
<dbReference type="PIRSF" id="PIRSF035652">
    <property type="entry name" value="CHP02436"/>
    <property type="match status" value="1"/>
</dbReference>
<dbReference type="InterPro" id="IPR036583">
    <property type="entry name" value="23S_rRNA_IVS_sf"/>
</dbReference>
<dbReference type="Proteomes" id="UP000033869">
    <property type="component" value="Unassembled WGS sequence"/>
</dbReference>
<reference evidence="1 2" key="1">
    <citation type="journal article" date="2015" name="Nature">
        <title>rRNA introns, odd ribosomes, and small enigmatic genomes across a large radiation of phyla.</title>
        <authorList>
            <person name="Brown C.T."/>
            <person name="Hug L.A."/>
            <person name="Thomas B.C."/>
            <person name="Sharon I."/>
            <person name="Castelle C.J."/>
            <person name="Singh A."/>
            <person name="Wilkins M.J."/>
            <person name="Williams K.H."/>
            <person name="Banfield J.F."/>
        </authorList>
    </citation>
    <scope>NUCLEOTIDE SEQUENCE [LARGE SCALE GENOMIC DNA]</scope>
</reference>
<accession>A0A0G0YIN3</accession>
<gene>
    <name evidence="1" type="ORF">UU65_C0002G0194</name>
</gene>
<dbReference type="Gene3D" id="1.20.1440.60">
    <property type="entry name" value="23S rRNA-intervening sequence"/>
    <property type="match status" value="1"/>
</dbReference>
<dbReference type="EMBL" id="LCBL01000002">
    <property type="protein sequence ID" value="KKS09416.1"/>
    <property type="molecule type" value="Genomic_DNA"/>
</dbReference>
<protein>
    <recommendedName>
        <fullName evidence="3">Four helix bundle protein</fullName>
    </recommendedName>
</protein>
<dbReference type="AlphaFoldDB" id="A0A0G0YIN3"/>
<evidence type="ECO:0000313" key="1">
    <source>
        <dbReference type="EMBL" id="KKS09416.1"/>
    </source>
</evidence>
<dbReference type="PANTHER" id="PTHR38471">
    <property type="entry name" value="FOUR HELIX BUNDLE PROTEIN"/>
    <property type="match status" value="1"/>
</dbReference>
<dbReference type="Pfam" id="PF05635">
    <property type="entry name" value="23S_rRNA_IVP"/>
    <property type="match status" value="1"/>
</dbReference>
<organism evidence="1 2">
    <name type="scientific">candidate division CPR2 bacterium GW2011_GWC1_41_48</name>
    <dbReference type="NCBI Taxonomy" id="1618344"/>
    <lineage>
        <taxon>Bacteria</taxon>
        <taxon>Bacteria division CPR2</taxon>
    </lineage>
</organism>
<name>A0A0G0YIN3_UNCC2</name>
<proteinExistence type="predicted"/>
<dbReference type="SUPFAM" id="SSF158446">
    <property type="entry name" value="IVS-encoded protein-like"/>
    <property type="match status" value="1"/>
</dbReference>
<evidence type="ECO:0000313" key="2">
    <source>
        <dbReference type="Proteomes" id="UP000033869"/>
    </source>
</evidence>